<accession>A0AAD8NGB9</accession>
<protein>
    <submittedName>
        <fullName evidence="1">Uncharacterized protein</fullName>
    </submittedName>
</protein>
<dbReference type="AlphaFoldDB" id="A0AAD8NGB9"/>
<proteinExistence type="predicted"/>
<name>A0AAD8NGB9_TARER</name>
<comment type="caution">
    <text evidence="1">The sequence shown here is derived from an EMBL/GenBank/DDBJ whole genome shotgun (WGS) entry which is preliminary data.</text>
</comment>
<dbReference type="Proteomes" id="UP001229421">
    <property type="component" value="Unassembled WGS sequence"/>
</dbReference>
<evidence type="ECO:0000313" key="2">
    <source>
        <dbReference type="Proteomes" id="UP001229421"/>
    </source>
</evidence>
<organism evidence="1 2">
    <name type="scientific">Tagetes erecta</name>
    <name type="common">African marigold</name>
    <dbReference type="NCBI Taxonomy" id="13708"/>
    <lineage>
        <taxon>Eukaryota</taxon>
        <taxon>Viridiplantae</taxon>
        <taxon>Streptophyta</taxon>
        <taxon>Embryophyta</taxon>
        <taxon>Tracheophyta</taxon>
        <taxon>Spermatophyta</taxon>
        <taxon>Magnoliopsida</taxon>
        <taxon>eudicotyledons</taxon>
        <taxon>Gunneridae</taxon>
        <taxon>Pentapetalae</taxon>
        <taxon>asterids</taxon>
        <taxon>campanulids</taxon>
        <taxon>Asterales</taxon>
        <taxon>Asteraceae</taxon>
        <taxon>Asteroideae</taxon>
        <taxon>Heliantheae alliance</taxon>
        <taxon>Tageteae</taxon>
        <taxon>Tagetes</taxon>
    </lineage>
</organism>
<reference evidence="1" key="1">
    <citation type="journal article" date="2023" name="bioRxiv">
        <title>Improved chromosome-level genome assembly for marigold (Tagetes erecta).</title>
        <authorList>
            <person name="Jiang F."/>
            <person name="Yuan L."/>
            <person name="Wang S."/>
            <person name="Wang H."/>
            <person name="Xu D."/>
            <person name="Wang A."/>
            <person name="Fan W."/>
        </authorList>
    </citation>
    <scope>NUCLEOTIDE SEQUENCE</scope>
    <source>
        <strain evidence="1">WSJ</strain>
        <tissue evidence="1">Leaf</tissue>
    </source>
</reference>
<evidence type="ECO:0000313" key="1">
    <source>
        <dbReference type="EMBL" id="KAK1407927.1"/>
    </source>
</evidence>
<sequence length="71" mass="8042">MPTRFQLHFPAWSATVPATLFFSRLVLGSIASRVRVVEKENIPSTDCMDTGYLLEDLPHLINFTPKLCVIH</sequence>
<keyword evidence="2" id="KW-1185">Reference proteome</keyword>
<dbReference type="EMBL" id="JAUHHV010000011">
    <property type="protein sequence ID" value="KAK1407927.1"/>
    <property type="molecule type" value="Genomic_DNA"/>
</dbReference>
<gene>
    <name evidence="1" type="ORF">QVD17_39555</name>
</gene>